<feature type="region of interest" description="Disordered" evidence="1">
    <location>
        <begin position="222"/>
        <end position="265"/>
    </location>
</feature>
<feature type="compositionally biased region" description="Basic and acidic residues" evidence="1">
    <location>
        <begin position="339"/>
        <end position="353"/>
    </location>
</feature>
<feature type="compositionally biased region" description="Polar residues" evidence="1">
    <location>
        <begin position="428"/>
        <end position="439"/>
    </location>
</feature>
<dbReference type="EMBL" id="JAAVVJ010000001">
    <property type="protein sequence ID" value="KAF7229780.1"/>
    <property type="molecule type" value="Genomic_DNA"/>
</dbReference>
<evidence type="ECO:0000313" key="3">
    <source>
        <dbReference type="Proteomes" id="UP000822369"/>
    </source>
</evidence>
<gene>
    <name evidence="2" type="ORF">G4P62_003722</name>
</gene>
<feature type="region of interest" description="Disordered" evidence="1">
    <location>
        <begin position="428"/>
        <end position="449"/>
    </location>
</feature>
<sequence length="600" mass="65768">MMSDPQDYSCTHNHQEKCKPIKAEPEWEAVMFPSLEPQFSMSGTTFQQLFHLPVKLIPNCHGDSVEENVDKSVHAYLSRTGDDVRTPVSQETCFLPSLKVSKNATSQRQHSNADRDYSSRFCLSCLFGNYSWNETFLFKECQCKTQSSTSLADDNETKAGQFLSPRSSCTKYTPELATEILQRYGLGRDDMEDLLAYPEDQITADKLPHILQQIRIAKEKRMNEKSESCSKPQPCTCSVGRENRTGPVEKVSSHIPKPKGPRGNLTPEVVKDAGETIPTGGAIGNETQTCGFAGTYANGSIGPLTRTGETIGIGTCTAGTIGTGAHSEGSTLMDTNGSRCKELQPRSSKEVKSRSGLVSSHDQETCTESLSSIKSSLAFSTCGPADRGQTQPNLNLQKILNCFSQDTDAKFPKLDASTDLLLKDIKQQTHSTPKDQTPGTVAPGPSVLNSGIPNIYSDQIKTQERFKCWTKKNQQSVEQLHTQQLVGDWYQTLQHLKPLESQMEKGLLPQGFPAFKPASSSSVQPTMVPLSPCQSPQLPRRLISPPAPQSHHSRQSLATGPVFMALPPPAMMEDYAATPPENFPHTCSLCNIQCAKMKAS</sequence>
<evidence type="ECO:0000256" key="1">
    <source>
        <dbReference type="SAM" id="MobiDB-lite"/>
    </source>
</evidence>
<feature type="region of interest" description="Disordered" evidence="1">
    <location>
        <begin position="327"/>
        <end position="363"/>
    </location>
</feature>
<proteinExistence type="predicted"/>
<reference evidence="2" key="1">
    <citation type="submission" date="2020-03" db="EMBL/GenBank/DDBJ databases">
        <title>Intra-Species Differences in Population Size shape Life History and Genome Evolution.</title>
        <authorList>
            <person name="Willemsen D."/>
            <person name="Cui R."/>
            <person name="Valenzano D.R."/>
        </authorList>
    </citation>
    <scope>NUCLEOTIDE SEQUENCE</scope>
    <source>
        <strain evidence="2">GRZ</strain>
        <tissue evidence="2">Whole</tissue>
    </source>
</reference>
<organism evidence="2 3">
    <name type="scientific">Nothobranchius furzeri</name>
    <name type="common">Turquoise killifish</name>
    <dbReference type="NCBI Taxonomy" id="105023"/>
    <lineage>
        <taxon>Eukaryota</taxon>
        <taxon>Metazoa</taxon>
        <taxon>Chordata</taxon>
        <taxon>Craniata</taxon>
        <taxon>Vertebrata</taxon>
        <taxon>Euteleostomi</taxon>
        <taxon>Actinopterygii</taxon>
        <taxon>Neopterygii</taxon>
        <taxon>Teleostei</taxon>
        <taxon>Neoteleostei</taxon>
        <taxon>Acanthomorphata</taxon>
        <taxon>Ovalentaria</taxon>
        <taxon>Atherinomorphae</taxon>
        <taxon>Cyprinodontiformes</taxon>
        <taxon>Nothobranchiidae</taxon>
        <taxon>Nothobranchius</taxon>
    </lineage>
</organism>
<protein>
    <submittedName>
        <fullName evidence="2">LOC107376900-like protein</fullName>
    </submittedName>
</protein>
<dbReference type="Proteomes" id="UP000822369">
    <property type="component" value="Chromosome 1"/>
</dbReference>
<comment type="caution">
    <text evidence="2">The sequence shown here is derived from an EMBL/GenBank/DDBJ whole genome shotgun (WGS) entry which is preliminary data.</text>
</comment>
<feature type="compositionally biased region" description="Polar residues" evidence="1">
    <location>
        <begin position="328"/>
        <end position="338"/>
    </location>
</feature>
<accession>A0A9D3C363</accession>
<dbReference type="AlphaFoldDB" id="A0A9D3C363"/>
<name>A0A9D3C363_NOTFU</name>
<evidence type="ECO:0000313" key="2">
    <source>
        <dbReference type="EMBL" id="KAF7229780.1"/>
    </source>
</evidence>
<dbReference type="KEGG" id="nfu:107376900"/>